<name>A0A3N4J704_9PEZI</name>
<organism evidence="1 2">
    <name type="scientific">Choiromyces venosus 120613-1</name>
    <dbReference type="NCBI Taxonomy" id="1336337"/>
    <lineage>
        <taxon>Eukaryota</taxon>
        <taxon>Fungi</taxon>
        <taxon>Dikarya</taxon>
        <taxon>Ascomycota</taxon>
        <taxon>Pezizomycotina</taxon>
        <taxon>Pezizomycetes</taxon>
        <taxon>Pezizales</taxon>
        <taxon>Tuberaceae</taxon>
        <taxon>Choiromyces</taxon>
    </lineage>
</organism>
<proteinExistence type="predicted"/>
<accession>A0A3N4J704</accession>
<sequence length="177" mass="19414">MPIDGGAGLLSTARCGRPDATVGVVKQSASGTGTSALVPLPEGKRKFIKTSASTDIDETCLLPNFLTGLGGKTGTQNEFEDNLDSLNGFTMWLPTGRMHYRATLRQEPKISHKRKYFQELEKQQSMNNSYEFLDGRRRSVDGRSGKKNDALCIPISQLISFHAVTSGFSWRRRGGEG</sequence>
<dbReference type="Proteomes" id="UP000276215">
    <property type="component" value="Unassembled WGS sequence"/>
</dbReference>
<evidence type="ECO:0000313" key="1">
    <source>
        <dbReference type="EMBL" id="RPA94062.1"/>
    </source>
</evidence>
<reference evidence="1 2" key="1">
    <citation type="journal article" date="2018" name="Nat. Ecol. Evol.">
        <title>Pezizomycetes genomes reveal the molecular basis of ectomycorrhizal truffle lifestyle.</title>
        <authorList>
            <person name="Murat C."/>
            <person name="Payen T."/>
            <person name="Noel B."/>
            <person name="Kuo A."/>
            <person name="Morin E."/>
            <person name="Chen J."/>
            <person name="Kohler A."/>
            <person name="Krizsan K."/>
            <person name="Balestrini R."/>
            <person name="Da Silva C."/>
            <person name="Montanini B."/>
            <person name="Hainaut M."/>
            <person name="Levati E."/>
            <person name="Barry K.W."/>
            <person name="Belfiori B."/>
            <person name="Cichocki N."/>
            <person name="Clum A."/>
            <person name="Dockter R.B."/>
            <person name="Fauchery L."/>
            <person name="Guy J."/>
            <person name="Iotti M."/>
            <person name="Le Tacon F."/>
            <person name="Lindquist E.A."/>
            <person name="Lipzen A."/>
            <person name="Malagnac F."/>
            <person name="Mello A."/>
            <person name="Molinier V."/>
            <person name="Miyauchi S."/>
            <person name="Poulain J."/>
            <person name="Riccioni C."/>
            <person name="Rubini A."/>
            <person name="Sitrit Y."/>
            <person name="Splivallo R."/>
            <person name="Traeger S."/>
            <person name="Wang M."/>
            <person name="Zifcakova L."/>
            <person name="Wipf D."/>
            <person name="Zambonelli A."/>
            <person name="Paolocci F."/>
            <person name="Nowrousian M."/>
            <person name="Ottonello S."/>
            <person name="Baldrian P."/>
            <person name="Spatafora J.W."/>
            <person name="Henrissat B."/>
            <person name="Nagy L.G."/>
            <person name="Aury J.M."/>
            <person name="Wincker P."/>
            <person name="Grigoriev I.V."/>
            <person name="Bonfante P."/>
            <person name="Martin F.M."/>
        </authorList>
    </citation>
    <scope>NUCLEOTIDE SEQUENCE [LARGE SCALE GENOMIC DNA]</scope>
    <source>
        <strain evidence="1 2">120613-1</strain>
    </source>
</reference>
<protein>
    <submittedName>
        <fullName evidence="1">Uncharacterized protein</fullName>
    </submittedName>
</protein>
<evidence type="ECO:0000313" key="2">
    <source>
        <dbReference type="Proteomes" id="UP000276215"/>
    </source>
</evidence>
<dbReference type="EMBL" id="ML120443">
    <property type="protein sequence ID" value="RPA94062.1"/>
    <property type="molecule type" value="Genomic_DNA"/>
</dbReference>
<dbReference type="AlphaFoldDB" id="A0A3N4J704"/>
<gene>
    <name evidence="1" type="ORF">L873DRAFT_1846822</name>
</gene>
<keyword evidence="2" id="KW-1185">Reference proteome</keyword>